<keyword evidence="3" id="KW-1185">Reference proteome</keyword>
<dbReference type="InterPro" id="IPR052020">
    <property type="entry name" value="Cyclic_di-GMP/3'3'-cGAMP_PDE"/>
</dbReference>
<dbReference type="PROSITE" id="PS51832">
    <property type="entry name" value="HD_GYP"/>
    <property type="match status" value="1"/>
</dbReference>
<protein>
    <submittedName>
        <fullName evidence="2">HD domain-containing protein</fullName>
    </submittedName>
</protein>
<name>A0A8J6JAA3_9FIRM</name>
<dbReference type="InterPro" id="IPR037522">
    <property type="entry name" value="HD_GYP_dom"/>
</dbReference>
<evidence type="ECO:0000259" key="1">
    <source>
        <dbReference type="PROSITE" id="PS51832"/>
    </source>
</evidence>
<dbReference type="AlphaFoldDB" id="A0A8J6JAA3"/>
<dbReference type="Pfam" id="PF01966">
    <property type="entry name" value="HD"/>
    <property type="match status" value="1"/>
</dbReference>
<accession>A0A8J6JAA3</accession>
<organism evidence="2 3">
    <name type="scientific">Lawsonibacter faecis</name>
    <dbReference type="NCBI Taxonomy" id="2763052"/>
    <lineage>
        <taxon>Bacteria</taxon>
        <taxon>Bacillati</taxon>
        <taxon>Bacillota</taxon>
        <taxon>Clostridia</taxon>
        <taxon>Eubacteriales</taxon>
        <taxon>Oscillospiraceae</taxon>
        <taxon>Lawsonibacter</taxon>
    </lineage>
</organism>
<sequence>MPIVNSANISVLVQRTLNLVDPRLVDHGLRVAYLVSRLLEVQGRYTGRDFQDLCFLAMLHDVGAYKTDEIDRMVQFESENIWEHSIYGYLFLRRLSPLGKWADGVLFHHIGAPLLNALDAPCRDVAQIINLADRVDVFVSDHGPDRPGLSAYLERSRGGRFGGEFVDLFYAADARFDLTGRLAGGEAVAFTDILPRVSLSDGDIDTYLWMLVYTIDFRSQHTVTHTITTTRISDAVARLMGMGPEEALHIHYGAMLHDLGKIGIPVEILEYPGRLSPQAMAVMRTHVSLTGEILGGAVDSVTTQIALRHHEKLDGSGYPAGLCGAELTLSQRIVVVADIVSALLGTRSYKDAYPKEKTLSILREQTARGLIDPAVVEVIALHFDEILSEVREHCTPVLAAYRGITAEYGELLRTYSALGTEKRSPSGPQYH</sequence>
<dbReference type="PANTHER" id="PTHR45228:SF1">
    <property type="entry name" value="CYCLIC DI-GMP PHOSPHODIESTERASE TM_0186"/>
    <property type="match status" value="1"/>
</dbReference>
<dbReference type="CDD" id="cd00077">
    <property type="entry name" value="HDc"/>
    <property type="match status" value="2"/>
</dbReference>
<evidence type="ECO:0000313" key="2">
    <source>
        <dbReference type="EMBL" id="MBC5735721.1"/>
    </source>
</evidence>
<dbReference type="InterPro" id="IPR003607">
    <property type="entry name" value="HD/PDEase_dom"/>
</dbReference>
<reference evidence="2" key="1">
    <citation type="submission" date="2020-08" db="EMBL/GenBank/DDBJ databases">
        <title>Genome public.</title>
        <authorList>
            <person name="Liu C."/>
            <person name="Sun Q."/>
        </authorList>
    </citation>
    <scope>NUCLEOTIDE SEQUENCE</scope>
    <source>
        <strain evidence="2">NSJ-52</strain>
    </source>
</reference>
<dbReference type="Gene3D" id="1.10.3210.10">
    <property type="entry name" value="Hypothetical protein af1432"/>
    <property type="match status" value="2"/>
</dbReference>
<evidence type="ECO:0000313" key="3">
    <source>
        <dbReference type="Proteomes" id="UP000607645"/>
    </source>
</evidence>
<feature type="domain" description="HD-GYP" evidence="1">
    <location>
        <begin position="200"/>
        <end position="395"/>
    </location>
</feature>
<dbReference type="Pfam" id="PF13487">
    <property type="entry name" value="HD_5"/>
    <property type="match status" value="1"/>
</dbReference>
<gene>
    <name evidence="2" type="ORF">H8S62_01680</name>
</gene>
<dbReference type="RefSeq" id="WP_186918277.1">
    <property type="nucleotide sequence ID" value="NZ_JACOPQ010000001.1"/>
</dbReference>
<dbReference type="InterPro" id="IPR006674">
    <property type="entry name" value="HD_domain"/>
</dbReference>
<dbReference type="Proteomes" id="UP000607645">
    <property type="component" value="Unassembled WGS sequence"/>
</dbReference>
<proteinExistence type="predicted"/>
<comment type="caution">
    <text evidence="2">The sequence shown here is derived from an EMBL/GenBank/DDBJ whole genome shotgun (WGS) entry which is preliminary data.</text>
</comment>
<dbReference type="SMART" id="SM00471">
    <property type="entry name" value="HDc"/>
    <property type="match status" value="2"/>
</dbReference>
<dbReference type="PANTHER" id="PTHR45228">
    <property type="entry name" value="CYCLIC DI-GMP PHOSPHODIESTERASE TM_0186-RELATED"/>
    <property type="match status" value="1"/>
</dbReference>
<dbReference type="SUPFAM" id="SSF109604">
    <property type="entry name" value="HD-domain/PDEase-like"/>
    <property type="match status" value="2"/>
</dbReference>
<dbReference type="EMBL" id="JACOPQ010000001">
    <property type="protein sequence ID" value="MBC5735721.1"/>
    <property type="molecule type" value="Genomic_DNA"/>
</dbReference>